<protein>
    <submittedName>
        <fullName evidence="2">Chlorophyll a-b binding proteinic</fullName>
    </submittedName>
</protein>
<accession>A0A2P2L099</accession>
<reference evidence="2" key="1">
    <citation type="submission" date="2018-02" db="EMBL/GenBank/DDBJ databases">
        <title>Rhizophora mucronata_Transcriptome.</title>
        <authorList>
            <person name="Meera S.P."/>
            <person name="Sreeshan A."/>
            <person name="Augustine A."/>
        </authorList>
    </citation>
    <scope>NUCLEOTIDE SEQUENCE</scope>
    <source>
        <tissue evidence="2">Leaf</tissue>
    </source>
</reference>
<proteinExistence type="predicted"/>
<name>A0A2P2L099_RHIMU</name>
<keyword evidence="1" id="KW-0472">Membrane</keyword>
<organism evidence="2">
    <name type="scientific">Rhizophora mucronata</name>
    <name type="common">Asiatic mangrove</name>
    <dbReference type="NCBI Taxonomy" id="61149"/>
    <lineage>
        <taxon>Eukaryota</taxon>
        <taxon>Viridiplantae</taxon>
        <taxon>Streptophyta</taxon>
        <taxon>Embryophyta</taxon>
        <taxon>Tracheophyta</taxon>
        <taxon>Spermatophyta</taxon>
        <taxon>Magnoliopsida</taxon>
        <taxon>eudicotyledons</taxon>
        <taxon>Gunneridae</taxon>
        <taxon>Pentapetalae</taxon>
        <taxon>rosids</taxon>
        <taxon>fabids</taxon>
        <taxon>Malpighiales</taxon>
        <taxon>Rhizophoraceae</taxon>
        <taxon>Rhizophora</taxon>
    </lineage>
</organism>
<evidence type="ECO:0000313" key="2">
    <source>
        <dbReference type="EMBL" id="MBX11385.1"/>
    </source>
</evidence>
<keyword evidence="1" id="KW-0812">Transmembrane</keyword>
<keyword evidence="1" id="KW-1133">Transmembrane helix</keyword>
<sequence>MMYLLFPMETTSLIGLAFELLWPRNVVGLSTVPVLAVAAIKVEAIFALSQALFLLFQRQTFSIVS</sequence>
<dbReference type="EMBL" id="GGEC01030901">
    <property type="protein sequence ID" value="MBX11385.1"/>
    <property type="molecule type" value="Transcribed_RNA"/>
</dbReference>
<feature type="transmembrane region" description="Helical" evidence="1">
    <location>
        <begin position="33"/>
        <end position="56"/>
    </location>
</feature>
<evidence type="ECO:0000256" key="1">
    <source>
        <dbReference type="SAM" id="Phobius"/>
    </source>
</evidence>
<dbReference type="AlphaFoldDB" id="A0A2P2L099"/>